<dbReference type="GO" id="GO:0140098">
    <property type="term" value="F:catalytic activity, acting on RNA"/>
    <property type="evidence" value="ECO:0007669"/>
    <property type="project" value="UniProtKB-ARBA"/>
</dbReference>
<dbReference type="Pfam" id="PF00849">
    <property type="entry name" value="PseudoU_synth_2"/>
    <property type="match status" value="1"/>
</dbReference>
<keyword evidence="2" id="KW-0413">Isomerase</keyword>
<dbReference type="InterPro" id="IPR050188">
    <property type="entry name" value="RluA_PseudoU_synthase"/>
</dbReference>
<dbReference type="AlphaFoldDB" id="A0A0P0C8H7"/>
<evidence type="ECO:0000313" key="4">
    <source>
        <dbReference type="EMBL" id="ALJ01416.1"/>
    </source>
</evidence>
<dbReference type="PANTHER" id="PTHR21600:SF83">
    <property type="entry name" value="PSEUDOURIDYLATE SYNTHASE RPUSD4, MITOCHONDRIAL"/>
    <property type="match status" value="1"/>
</dbReference>
<evidence type="ECO:0000256" key="2">
    <source>
        <dbReference type="ARBA" id="ARBA00023235"/>
    </source>
</evidence>
<dbReference type="InterPro" id="IPR006145">
    <property type="entry name" value="PsdUridine_synth_RsuA/RluA"/>
</dbReference>
<gene>
    <name evidence="4" type="ORF">DC20_12230</name>
</gene>
<dbReference type="PATRIC" id="fig|512763.3.peg.2683"/>
<dbReference type="Gene3D" id="3.30.2350.10">
    <property type="entry name" value="Pseudouridine synthase"/>
    <property type="match status" value="1"/>
</dbReference>
<organism evidence="4 5">
    <name type="scientific">Rufibacter tibetensis</name>
    <dbReference type="NCBI Taxonomy" id="512763"/>
    <lineage>
        <taxon>Bacteria</taxon>
        <taxon>Pseudomonadati</taxon>
        <taxon>Bacteroidota</taxon>
        <taxon>Cytophagia</taxon>
        <taxon>Cytophagales</taxon>
        <taxon>Hymenobacteraceae</taxon>
        <taxon>Rufibacter</taxon>
    </lineage>
</organism>
<dbReference type="SUPFAM" id="SSF55120">
    <property type="entry name" value="Pseudouridine synthase"/>
    <property type="match status" value="1"/>
</dbReference>
<dbReference type="PROSITE" id="PS01129">
    <property type="entry name" value="PSI_RLU"/>
    <property type="match status" value="1"/>
</dbReference>
<dbReference type="OrthoDB" id="9807829at2"/>
<dbReference type="GO" id="GO:0006396">
    <property type="term" value="P:RNA processing"/>
    <property type="evidence" value="ECO:0007669"/>
    <property type="project" value="UniProtKB-ARBA"/>
</dbReference>
<dbReference type="GO" id="GO:0001522">
    <property type="term" value="P:pseudouridine synthesis"/>
    <property type="evidence" value="ECO:0007669"/>
    <property type="project" value="InterPro"/>
</dbReference>
<dbReference type="STRING" id="512763.DC20_12230"/>
<dbReference type="InterPro" id="IPR020103">
    <property type="entry name" value="PsdUridine_synth_cat_dom_sf"/>
</dbReference>
<sequence>MPASAALDVLFEDNHILVVNKPSGVLVQGDETGDVPLSELAKEYVKQKYQKPGNVFMGVVHRLDRPVSGVVLLAKTSKALSRLNEQFRLHKTRKVYWALTQRAPNPENGTLVHWLVKDAERNTTKALTSEKPGSQRAELSYSLLKSTGGKHLVEVRPVTGRPHQIRVQLASLKCPILGDLRYGAPEPMPNKSICLHARELGFEHPVLKTWVTVQAPPPPIFVWQPFQP</sequence>
<keyword evidence="5" id="KW-1185">Reference proteome</keyword>
<protein>
    <submittedName>
        <fullName evidence="4">Pseudouridine synthase</fullName>
    </submittedName>
</protein>
<evidence type="ECO:0000259" key="3">
    <source>
        <dbReference type="Pfam" id="PF00849"/>
    </source>
</evidence>
<dbReference type="PANTHER" id="PTHR21600">
    <property type="entry name" value="MITOCHONDRIAL RNA PSEUDOURIDINE SYNTHASE"/>
    <property type="match status" value="1"/>
</dbReference>
<accession>A0A0P0C8H7</accession>
<proteinExistence type="inferred from homology"/>
<comment type="similarity">
    <text evidence="1">Belongs to the pseudouridine synthase RluA family.</text>
</comment>
<evidence type="ECO:0000256" key="1">
    <source>
        <dbReference type="ARBA" id="ARBA00010876"/>
    </source>
</evidence>
<name>A0A0P0C8H7_9BACT</name>
<evidence type="ECO:0000313" key="5">
    <source>
        <dbReference type="Proteomes" id="UP000061382"/>
    </source>
</evidence>
<dbReference type="InterPro" id="IPR006224">
    <property type="entry name" value="PsdUridine_synth_RluA-like_CS"/>
</dbReference>
<dbReference type="GO" id="GO:0009982">
    <property type="term" value="F:pseudouridine synthase activity"/>
    <property type="evidence" value="ECO:0007669"/>
    <property type="project" value="InterPro"/>
</dbReference>
<dbReference type="KEGG" id="rti:DC20_12230"/>
<dbReference type="GO" id="GO:0003723">
    <property type="term" value="F:RNA binding"/>
    <property type="evidence" value="ECO:0007669"/>
    <property type="project" value="InterPro"/>
</dbReference>
<dbReference type="Proteomes" id="UP000061382">
    <property type="component" value="Chromosome"/>
</dbReference>
<dbReference type="EMBL" id="CP012643">
    <property type="protein sequence ID" value="ALJ01416.1"/>
    <property type="molecule type" value="Genomic_DNA"/>
</dbReference>
<reference evidence="4 5" key="1">
    <citation type="submission" date="2015-08" db="EMBL/GenBank/DDBJ databases">
        <title>Complete genome sequence of Rufibacter tibetensis strain 1351t, a radiation-resistant bacterium from tibet plateau.</title>
        <authorList>
            <person name="Dai J."/>
        </authorList>
    </citation>
    <scope>NUCLEOTIDE SEQUENCE [LARGE SCALE GENOMIC DNA]</scope>
    <source>
        <strain evidence="4 5">1351</strain>
    </source>
</reference>
<feature type="domain" description="Pseudouridine synthase RsuA/RluA-like" evidence="3">
    <location>
        <begin position="15"/>
        <end position="171"/>
    </location>
</feature>
<dbReference type="CDD" id="cd02869">
    <property type="entry name" value="PseudoU_synth_RluA_like"/>
    <property type="match status" value="1"/>
</dbReference>